<keyword evidence="2" id="KW-0813">Transport</keyword>
<feature type="domain" description="NapC/NirT cytochrome c N-terminal" evidence="7">
    <location>
        <begin position="7"/>
        <end position="82"/>
    </location>
</feature>
<sequence length="87" mass="9493">MRGKKRIGLLFLLIAVVVGGGGLLLAQKALHKTSDTAFCLSCHSMNKPFEEYQGTVHFSNQKGIRAECADCHIPKSGMDYLVMPLIS</sequence>
<evidence type="ECO:0000256" key="5">
    <source>
        <dbReference type="ARBA" id="ARBA00022982"/>
    </source>
</evidence>
<dbReference type="Proteomes" id="UP000017944">
    <property type="component" value="Unassembled WGS sequence"/>
</dbReference>
<evidence type="ECO:0000256" key="2">
    <source>
        <dbReference type="ARBA" id="ARBA00022448"/>
    </source>
</evidence>
<dbReference type="GO" id="GO:0009061">
    <property type="term" value="P:anaerobic respiration"/>
    <property type="evidence" value="ECO:0007669"/>
    <property type="project" value="TreeGrafter"/>
</dbReference>
<proteinExistence type="predicted"/>
<evidence type="ECO:0000256" key="3">
    <source>
        <dbReference type="ARBA" id="ARBA00022617"/>
    </source>
</evidence>
<dbReference type="PATRIC" id="fig|1401327.3.peg.2595"/>
<evidence type="ECO:0000313" key="8">
    <source>
        <dbReference type="EMBL" id="ESU78536.1"/>
    </source>
</evidence>
<dbReference type="InterPro" id="IPR005126">
    <property type="entry name" value="NapC/NirT_cyt_c_N"/>
</dbReference>
<accession>A0A090NFE9</accession>
<dbReference type="PANTHER" id="PTHR30333:SF3">
    <property type="entry name" value="CYTOCHROME C-TYPE PROTEIN TORY"/>
    <property type="match status" value="1"/>
</dbReference>
<evidence type="ECO:0000313" key="9">
    <source>
        <dbReference type="Proteomes" id="UP000017944"/>
    </source>
</evidence>
<reference evidence="8 9" key="1">
    <citation type="submission" date="2013-10" db="EMBL/GenBank/DDBJ databases">
        <title>Draft genomes and the virulence plasmids of Sd1617 vaccine constructs: WRSd3 and WRSd5.</title>
        <authorList>
            <person name="Aksomboon Vongsawan A."/>
            <person name="Venkatesan M.M."/>
            <person name="Vaisvil B."/>
            <person name="Emel G."/>
            <person name="Kepatral V."/>
            <person name="Sethabutr O."/>
            <person name="Serichantalergs O."/>
            <person name="Mason C."/>
        </authorList>
    </citation>
    <scope>NUCLEOTIDE SEQUENCE [LARGE SCALE GENOMIC DNA]</scope>
    <source>
        <strain evidence="8 9">WRSd3</strain>
    </source>
</reference>
<keyword evidence="6" id="KW-0408">Iron</keyword>
<keyword evidence="5" id="KW-0249">Electron transport</keyword>
<protein>
    <submittedName>
        <fullName evidence="8">Cytochrome c-type protein torC</fullName>
    </submittedName>
</protein>
<dbReference type="GO" id="GO:0009055">
    <property type="term" value="F:electron transfer activity"/>
    <property type="evidence" value="ECO:0007669"/>
    <property type="project" value="TreeGrafter"/>
</dbReference>
<dbReference type="SUPFAM" id="SSF48695">
    <property type="entry name" value="Multiheme cytochromes"/>
    <property type="match status" value="1"/>
</dbReference>
<organism evidence="8 9">
    <name type="scientific">Shigella dysenteriae WRSd3</name>
    <dbReference type="NCBI Taxonomy" id="1401327"/>
    <lineage>
        <taxon>Bacteria</taxon>
        <taxon>Pseudomonadati</taxon>
        <taxon>Pseudomonadota</taxon>
        <taxon>Gammaproteobacteria</taxon>
        <taxon>Enterobacterales</taxon>
        <taxon>Enterobacteriaceae</taxon>
        <taxon>Shigella</taxon>
    </lineage>
</organism>
<dbReference type="InterPro" id="IPR051174">
    <property type="entry name" value="Cytochrome_c-type_ET"/>
</dbReference>
<evidence type="ECO:0000256" key="1">
    <source>
        <dbReference type="ARBA" id="ARBA00004196"/>
    </source>
</evidence>
<evidence type="ECO:0000256" key="6">
    <source>
        <dbReference type="ARBA" id="ARBA00023004"/>
    </source>
</evidence>
<dbReference type="InterPro" id="IPR038266">
    <property type="entry name" value="NapC/NirT_cytc_sf"/>
</dbReference>
<dbReference type="EMBL" id="AXUT01000237">
    <property type="protein sequence ID" value="ESU78536.1"/>
    <property type="molecule type" value="Genomic_DNA"/>
</dbReference>
<dbReference type="GO" id="GO:0030313">
    <property type="term" value="C:cell envelope"/>
    <property type="evidence" value="ECO:0007669"/>
    <property type="project" value="UniProtKB-SubCell"/>
</dbReference>
<comment type="subcellular location">
    <subcellularLocation>
        <location evidence="1">Cell envelope</location>
    </subcellularLocation>
</comment>
<dbReference type="PANTHER" id="PTHR30333">
    <property type="entry name" value="CYTOCHROME C-TYPE PROTEIN"/>
    <property type="match status" value="1"/>
</dbReference>
<comment type="caution">
    <text evidence="8">The sequence shown here is derived from an EMBL/GenBank/DDBJ whole genome shotgun (WGS) entry which is preliminary data.</text>
</comment>
<evidence type="ECO:0000256" key="4">
    <source>
        <dbReference type="ARBA" id="ARBA00022723"/>
    </source>
</evidence>
<name>A0A090NFE9_SHIDY</name>
<keyword evidence="4" id="KW-0479">Metal-binding</keyword>
<dbReference type="Pfam" id="PF03264">
    <property type="entry name" value="Cytochrom_NNT"/>
    <property type="match status" value="1"/>
</dbReference>
<dbReference type="AlphaFoldDB" id="A0A090NFE9"/>
<dbReference type="Gene3D" id="1.10.3820.10">
    <property type="entry name" value="Di-heme elbow motif domain"/>
    <property type="match status" value="1"/>
</dbReference>
<dbReference type="InterPro" id="IPR036280">
    <property type="entry name" value="Multihaem_cyt_sf"/>
</dbReference>
<dbReference type="GO" id="GO:0046872">
    <property type="term" value="F:metal ion binding"/>
    <property type="evidence" value="ECO:0007669"/>
    <property type="project" value="UniProtKB-KW"/>
</dbReference>
<gene>
    <name evidence="8" type="ORF">WRSd3_02794</name>
</gene>
<keyword evidence="3" id="KW-0349">Heme</keyword>
<evidence type="ECO:0000259" key="7">
    <source>
        <dbReference type="Pfam" id="PF03264"/>
    </source>
</evidence>